<reference evidence="12" key="1">
    <citation type="submission" date="2021-09" db="EMBL/GenBank/DDBJ databases">
        <title>A high-quality genome of the endoparasitic fungus Hirsutella rhossiliensis with a comparison of Hirsutella genomes reveals transposable elements contributing to genome size variation.</title>
        <authorList>
            <person name="Lin R."/>
            <person name="Jiao Y."/>
            <person name="Sun X."/>
            <person name="Ling J."/>
            <person name="Xie B."/>
            <person name="Cheng X."/>
        </authorList>
    </citation>
    <scope>NUCLEOTIDE SEQUENCE</scope>
    <source>
        <strain evidence="12">HR02</strain>
    </source>
</reference>
<dbReference type="InterPro" id="IPR021151">
    <property type="entry name" value="GINS_A"/>
</dbReference>
<dbReference type="EMBL" id="JAIZPD010000005">
    <property type="protein sequence ID" value="KAH0963428.1"/>
    <property type="molecule type" value="Genomic_DNA"/>
</dbReference>
<dbReference type="GO" id="GO:0007059">
    <property type="term" value="P:chromosome segregation"/>
    <property type="evidence" value="ECO:0007669"/>
    <property type="project" value="UniProtKB-KW"/>
</dbReference>
<evidence type="ECO:0000256" key="8">
    <source>
        <dbReference type="ARBA" id="ARBA00025163"/>
    </source>
</evidence>
<keyword evidence="5 9" id="KW-0235">DNA replication</keyword>
<keyword evidence="6" id="KW-0159">Chromosome partition</keyword>
<dbReference type="GO" id="GO:0000811">
    <property type="term" value="C:GINS complex"/>
    <property type="evidence" value="ECO:0007669"/>
    <property type="project" value="UniProtKB-UniRule"/>
</dbReference>
<sequence length="221" mass="25221">MDIDDILQEVDPAWQTAPSGTRDLQALTRRWVAERSAPELLGWPSDHLFERVNQRIKQQIEKVEDMTGDMDPKTNFALIVIQTELERYKFLVRSYLRVRIAKIDKHALHYLSNQDLRDRLSPTELAYATRHQALLHNHYLSSFLASFPQQLQNLNDTAGNVSMVDAPDPDTPVFIRLLHDCRIHGKGTDADNTLLAETGDVLILRWSSAKPLVDDADAELV</sequence>
<feature type="domain" description="DNA replication complex GINS protein SLD5 C-terminal" evidence="11">
    <location>
        <begin position="167"/>
        <end position="221"/>
    </location>
</feature>
<dbReference type="AlphaFoldDB" id="A0A9P8MWA7"/>
<accession>A0A9P8MWA7</accession>
<keyword evidence="7 9" id="KW-0539">Nucleus</keyword>
<dbReference type="GO" id="GO:0006261">
    <property type="term" value="P:DNA-templated DNA replication"/>
    <property type="evidence" value="ECO:0007669"/>
    <property type="project" value="InterPro"/>
</dbReference>
<dbReference type="FunFam" id="1.20.58.1030:FF:000006">
    <property type="entry name" value="DNA replication complex GINS protein SLD5"/>
    <property type="match status" value="1"/>
</dbReference>
<dbReference type="InterPro" id="IPR031633">
    <property type="entry name" value="SLD5_C"/>
</dbReference>
<proteinExistence type="inferred from homology"/>
<gene>
    <name evidence="12" type="ORF">HRG_05938</name>
</gene>
<dbReference type="PANTHER" id="PTHR21206">
    <property type="entry name" value="SLD5 PROTEIN"/>
    <property type="match status" value="1"/>
</dbReference>
<dbReference type="GO" id="GO:0000727">
    <property type="term" value="P:double-strand break repair via break-induced replication"/>
    <property type="evidence" value="ECO:0007669"/>
    <property type="project" value="TreeGrafter"/>
</dbReference>
<keyword evidence="13" id="KW-1185">Reference proteome</keyword>
<comment type="subcellular location">
    <subcellularLocation>
        <location evidence="1 9">Nucleus</location>
    </subcellularLocation>
</comment>
<dbReference type="SUPFAM" id="SSF158573">
    <property type="entry name" value="GINS helical bundle-like"/>
    <property type="match status" value="1"/>
</dbReference>
<name>A0A9P8MWA7_9HYPO</name>
<comment type="function">
    <text evidence="8">The GINS complex plays an essential role in the initiation of DNA replication. Has a role in chromosome segregation.</text>
</comment>
<dbReference type="Pfam" id="PF16922">
    <property type="entry name" value="SLD5_C"/>
    <property type="match status" value="1"/>
</dbReference>
<dbReference type="PIRSF" id="PIRSF007764">
    <property type="entry name" value="Sld5"/>
    <property type="match status" value="1"/>
</dbReference>
<dbReference type="CDD" id="cd21692">
    <property type="entry name" value="GINS_B_Sld5"/>
    <property type="match status" value="1"/>
</dbReference>
<evidence type="ECO:0000256" key="2">
    <source>
        <dbReference type="ARBA" id="ARBA00008187"/>
    </source>
</evidence>
<evidence type="ECO:0000256" key="6">
    <source>
        <dbReference type="ARBA" id="ARBA00022829"/>
    </source>
</evidence>
<dbReference type="InterPro" id="IPR038749">
    <property type="entry name" value="Sld5_GINS_A"/>
</dbReference>
<dbReference type="PANTHER" id="PTHR21206:SF0">
    <property type="entry name" value="DNA REPLICATION COMPLEX GINS PROTEIN SLD5"/>
    <property type="match status" value="1"/>
</dbReference>
<comment type="similarity">
    <text evidence="2 9">Belongs to the GINS4/SLD5 family.</text>
</comment>
<comment type="subunit">
    <text evidence="3">Component of the GINS complex which is a heterotetramer of SLD5, PSF1, PSF2 and PSF3.</text>
</comment>
<evidence type="ECO:0000256" key="1">
    <source>
        <dbReference type="ARBA" id="ARBA00004123"/>
    </source>
</evidence>
<dbReference type="OrthoDB" id="338231at2759"/>
<dbReference type="Proteomes" id="UP000824596">
    <property type="component" value="Unassembled WGS sequence"/>
</dbReference>
<dbReference type="Pfam" id="PF05916">
    <property type="entry name" value="Sld5"/>
    <property type="match status" value="1"/>
</dbReference>
<protein>
    <recommendedName>
        <fullName evidence="4 9">DNA replication complex GINS protein SLD5</fullName>
    </recommendedName>
</protein>
<evidence type="ECO:0000256" key="5">
    <source>
        <dbReference type="ARBA" id="ARBA00022705"/>
    </source>
</evidence>
<evidence type="ECO:0000259" key="10">
    <source>
        <dbReference type="Pfam" id="PF05916"/>
    </source>
</evidence>
<feature type="domain" description="GINS subunit" evidence="10">
    <location>
        <begin position="61"/>
        <end position="141"/>
    </location>
</feature>
<dbReference type="CDD" id="cd11711">
    <property type="entry name" value="GINS_A_Sld5"/>
    <property type="match status" value="1"/>
</dbReference>
<dbReference type="GeneID" id="68355067"/>
<dbReference type="Gene3D" id="1.20.58.1030">
    <property type="match status" value="1"/>
</dbReference>
<evidence type="ECO:0000313" key="13">
    <source>
        <dbReference type="Proteomes" id="UP000824596"/>
    </source>
</evidence>
<evidence type="ECO:0000256" key="7">
    <source>
        <dbReference type="ARBA" id="ARBA00023242"/>
    </source>
</evidence>
<evidence type="ECO:0000256" key="9">
    <source>
        <dbReference type="PIRNR" id="PIRNR007764"/>
    </source>
</evidence>
<dbReference type="InterPro" id="IPR008591">
    <property type="entry name" value="GINS_Sld5"/>
</dbReference>
<dbReference type="RefSeq" id="XP_044720941.1">
    <property type="nucleotide sequence ID" value="XM_044864409.1"/>
</dbReference>
<evidence type="ECO:0000259" key="11">
    <source>
        <dbReference type="Pfam" id="PF16922"/>
    </source>
</evidence>
<comment type="caution">
    <text evidence="12">The sequence shown here is derived from an EMBL/GenBank/DDBJ whole genome shotgun (WGS) entry which is preliminary data.</text>
</comment>
<evidence type="ECO:0000313" key="12">
    <source>
        <dbReference type="EMBL" id="KAH0963428.1"/>
    </source>
</evidence>
<organism evidence="12 13">
    <name type="scientific">Hirsutella rhossiliensis</name>
    <dbReference type="NCBI Taxonomy" id="111463"/>
    <lineage>
        <taxon>Eukaryota</taxon>
        <taxon>Fungi</taxon>
        <taxon>Dikarya</taxon>
        <taxon>Ascomycota</taxon>
        <taxon>Pezizomycotina</taxon>
        <taxon>Sordariomycetes</taxon>
        <taxon>Hypocreomycetidae</taxon>
        <taxon>Hypocreales</taxon>
        <taxon>Ophiocordycipitaceae</taxon>
        <taxon>Hirsutella</taxon>
    </lineage>
</organism>
<dbReference type="InterPro" id="IPR036224">
    <property type="entry name" value="GINS_bundle-like_dom_sf"/>
</dbReference>
<evidence type="ECO:0000256" key="3">
    <source>
        <dbReference type="ARBA" id="ARBA00011352"/>
    </source>
</evidence>
<evidence type="ECO:0000256" key="4">
    <source>
        <dbReference type="ARBA" id="ARBA00014804"/>
    </source>
</evidence>